<organism evidence="10 11">
    <name type="scientific">Entotheonella factor</name>
    <dbReference type="NCBI Taxonomy" id="1429438"/>
    <lineage>
        <taxon>Bacteria</taxon>
        <taxon>Pseudomonadati</taxon>
        <taxon>Nitrospinota/Tectimicrobiota group</taxon>
        <taxon>Candidatus Tectimicrobiota</taxon>
        <taxon>Candidatus Entotheonellia</taxon>
        <taxon>Candidatus Entotheonellales</taxon>
        <taxon>Candidatus Entotheonellaceae</taxon>
        <taxon>Candidatus Entotheonella</taxon>
    </lineage>
</organism>
<dbReference type="Pfam" id="PF07690">
    <property type="entry name" value="MFS_1"/>
    <property type="match status" value="1"/>
</dbReference>
<evidence type="ECO:0000256" key="8">
    <source>
        <dbReference type="SAM" id="Phobius"/>
    </source>
</evidence>
<dbReference type="PROSITE" id="PS50850">
    <property type="entry name" value="MFS"/>
    <property type="match status" value="1"/>
</dbReference>
<keyword evidence="11" id="KW-1185">Reference proteome</keyword>
<protein>
    <recommendedName>
        <fullName evidence="9">Major facilitator superfamily (MFS) profile domain-containing protein</fullName>
    </recommendedName>
</protein>
<proteinExistence type="inferred from homology"/>
<evidence type="ECO:0000313" key="11">
    <source>
        <dbReference type="Proteomes" id="UP000019141"/>
    </source>
</evidence>
<feature type="transmembrane region" description="Helical" evidence="8">
    <location>
        <begin position="147"/>
        <end position="166"/>
    </location>
</feature>
<feature type="transmembrane region" description="Helical" evidence="8">
    <location>
        <begin position="344"/>
        <end position="377"/>
    </location>
</feature>
<dbReference type="Gene3D" id="1.20.1720.10">
    <property type="entry name" value="Multidrug resistance protein D"/>
    <property type="match status" value="1"/>
</dbReference>
<accession>W4LGT9</accession>
<feature type="domain" description="Major facilitator superfamily (MFS) profile" evidence="9">
    <location>
        <begin position="24"/>
        <end position="517"/>
    </location>
</feature>
<dbReference type="InterPro" id="IPR004638">
    <property type="entry name" value="EmrB-like"/>
</dbReference>
<evidence type="ECO:0000256" key="6">
    <source>
        <dbReference type="ARBA" id="ARBA00022989"/>
    </source>
</evidence>
<dbReference type="GO" id="GO:0005886">
    <property type="term" value="C:plasma membrane"/>
    <property type="evidence" value="ECO:0007669"/>
    <property type="project" value="UniProtKB-SubCell"/>
</dbReference>
<evidence type="ECO:0000256" key="1">
    <source>
        <dbReference type="ARBA" id="ARBA00004651"/>
    </source>
</evidence>
<dbReference type="PATRIC" id="fig|1429438.4.peg.4595"/>
<gene>
    <name evidence="10" type="ORF">ETSY1_23920</name>
</gene>
<keyword evidence="7 8" id="KW-0472">Membrane</keyword>
<feature type="transmembrane region" description="Helical" evidence="8">
    <location>
        <begin position="209"/>
        <end position="227"/>
    </location>
</feature>
<feature type="transmembrane region" description="Helical" evidence="8">
    <location>
        <begin position="90"/>
        <end position="109"/>
    </location>
</feature>
<evidence type="ECO:0000313" key="10">
    <source>
        <dbReference type="EMBL" id="ETW97129.1"/>
    </source>
</evidence>
<dbReference type="InterPro" id="IPR020846">
    <property type="entry name" value="MFS_dom"/>
</dbReference>
<dbReference type="HOGENOM" id="CLU_000960_28_0_7"/>
<dbReference type="InterPro" id="IPR036259">
    <property type="entry name" value="MFS_trans_sf"/>
</dbReference>
<feature type="transmembrane region" description="Helical" evidence="8">
    <location>
        <begin position="488"/>
        <end position="511"/>
    </location>
</feature>
<dbReference type="PANTHER" id="PTHR42718:SF9">
    <property type="entry name" value="MAJOR FACILITATOR SUPERFAMILY MULTIDRUG TRANSPORTER MFSC"/>
    <property type="match status" value="1"/>
</dbReference>
<keyword evidence="4" id="KW-1003">Cell membrane</keyword>
<evidence type="ECO:0000256" key="2">
    <source>
        <dbReference type="ARBA" id="ARBA00008537"/>
    </source>
</evidence>
<evidence type="ECO:0000256" key="5">
    <source>
        <dbReference type="ARBA" id="ARBA00022692"/>
    </source>
</evidence>
<reference evidence="10 11" key="1">
    <citation type="journal article" date="2014" name="Nature">
        <title>An environmental bacterial taxon with a large and distinct metabolic repertoire.</title>
        <authorList>
            <person name="Wilson M.C."/>
            <person name="Mori T."/>
            <person name="Ruckert C."/>
            <person name="Uria A.R."/>
            <person name="Helf M.J."/>
            <person name="Takada K."/>
            <person name="Gernert C."/>
            <person name="Steffens U.A."/>
            <person name="Heycke N."/>
            <person name="Schmitt S."/>
            <person name="Rinke C."/>
            <person name="Helfrich E.J."/>
            <person name="Brachmann A.O."/>
            <person name="Gurgui C."/>
            <person name="Wakimoto T."/>
            <person name="Kracht M."/>
            <person name="Crusemann M."/>
            <person name="Hentschel U."/>
            <person name="Abe I."/>
            <person name="Matsunaga S."/>
            <person name="Kalinowski J."/>
            <person name="Takeyama H."/>
            <person name="Piel J."/>
        </authorList>
    </citation>
    <scope>NUCLEOTIDE SEQUENCE [LARGE SCALE GENOMIC DNA]</scope>
    <source>
        <strain evidence="11">TSY1</strain>
    </source>
</reference>
<comment type="caution">
    <text evidence="10">The sequence shown here is derived from an EMBL/GenBank/DDBJ whole genome shotgun (WGS) entry which is preliminary data.</text>
</comment>
<feature type="transmembrane region" description="Helical" evidence="8">
    <location>
        <begin position="178"/>
        <end position="197"/>
    </location>
</feature>
<dbReference type="GO" id="GO:0022857">
    <property type="term" value="F:transmembrane transporter activity"/>
    <property type="evidence" value="ECO:0007669"/>
    <property type="project" value="InterPro"/>
</dbReference>
<dbReference type="Proteomes" id="UP000019141">
    <property type="component" value="Unassembled WGS sequence"/>
</dbReference>
<comment type="similarity">
    <text evidence="2">Belongs to the major facilitator superfamily. EmrB family.</text>
</comment>
<dbReference type="NCBIfam" id="TIGR00711">
    <property type="entry name" value="efflux_EmrB"/>
    <property type="match status" value="1"/>
</dbReference>
<dbReference type="Gene3D" id="1.20.1250.20">
    <property type="entry name" value="MFS general substrate transporter like domains"/>
    <property type="match status" value="1"/>
</dbReference>
<feature type="transmembrane region" description="Helical" evidence="8">
    <location>
        <begin position="278"/>
        <end position="301"/>
    </location>
</feature>
<dbReference type="PRINTS" id="PR01036">
    <property type="entry name" value="TCRTETB"/>
</dbReference>
<keyword evidence="6 8" id="KW-1133">Transmembrane helix</keyword>
<dbReference type="InterPro" id="IPR011701">
    <property type="entry name" value="MFS"/>
</dbReference>
<dbReference type="SUPFAM" id="SSF103473">
    <property type="entry name" value="MFS general substrate transporter"/>
    <property type="match status" value="1"/>
</dbReference>
<sequence length="517" mass="55256">MSSQSANPSAEDPPSHLQSSRWVLAFTILIGQVTLAFSMFAVAVALPKIMSAMSADVTNIHWVMTGFQIARTVPMPAMGWCSSLIGPRRLYLVGLATTVLSTICCGLAWNLESLIFFRVLQGVSAAPAQVMGMVILYQAFPAGQRGLILGLLLFAGSLGPTIGPSLGGYLVQTYSWRAMFYLSLPTAVLSLMLAPLVLPKTEKPPRPAVDAGGLLSMTIWVVALLLAVTQGQRHGWDSFYIRSLLVIAGVFFAIFVALELMQKQPFVELRLYRNPRFVIASVAGLFFEAAFNSANFLVALMLQRAFHYTPLQAGLLLAPGAVLMGLSGIGAGRLADLRDPRWSIILGLALQAAAMYGLGSTSLVTPAVTLLGLIMIYRMSFGCVHSPLTNVILRSLPPDRLNMGSGLDGIHRGFASAFGIALGSTVLERCLSRHQIRLGEQHDISALSVQDATSSVTDTLIGAGVTEAEASGRALSILLGHLREQAQIAAYQDTFLVLFGVTLLAVIPALLSRARSS</sequence>
<comment type="subcellular location">
    <subcellularLocation>
        <location evidence="1">Cell membrane</location>
        <topology evidence="1">Multi-pass membrane protein</topology>
    </subcellularLocation>
</comment>
<evidence type="ECO:0000259" key="9">
    <source>
        <dbReference type="PROSITE" id="PS50850"/>
    </source>
</evidence>
<dbReference type="PANTHER" id="PTHR42718">
    <property type="entry name" value="MAJOR FACILITATOR SUPERFAMILY MULTIDRUG TRANSPORTER MFSC"/>
    <property type="match status" value="1"/>
</dbReference>
<keyword evidence="3" id="KW-0813">Transport</keyword>
<evidence type="ECO:0000256" key="4">
    <source>
        <dbReference type="ARBA" id="ARBA00022475"/>
    </source>
</evidence>
<feature type="transmembrane region" description="Helical" evidence="8">
    <location>
        <begin position="239"/>
        <end position="258"/>
    </location>
</feature>
<evidence type="ECO:0000256" key="3">
    <source>
        <dbReference type="ARBA" id="ARBA00022448"/>
    </source>
</evidence>
<keyword evidence="5 8" id="KW-0812">Transmembrane</keyword>
<evidence type="ECO:0000256" key="7">
    <source>
        <dbReference type="ARBA" id="ARBA00023136"/>
    </source>
</evidence>
<dbReference type="AlphaFoldDB" id="W4LGT9"/>
<name>W4LGT9_ENTF1</name>
<feature type="transmembrane region" description="Helical" evidence="8">
    <location>
        <begin position="313"/>
        <end position="332"/>
    </location>
</feature>
<dbReference type="EMBL" id="AZHW01000700">
    <property type="protein sequence ID" value="ETW97129.1"/>
    <property type="molecule type" value="Genomic_DNA"/>
</dbReference>
<feature type="transmembrane region" description="Helical" evidence="8">
    <location>
        <begin position="22"/>
        <end position="46"/>
    </location>
</feature>